<dbReference type="EC" id="2.1.1.163" evidence="5"/>
<dbReference type="InterPro" id="IPR023576">
    <property type="entry name" value="UbiE/COQ5_MeTrFase_CS"/>
</dbReference>
<accession>Q1JZN8</accession>
<dbReference type="GO" id="GO:0043770">
    <property type="term" value="F:demethylmenaquinone methyltransferase activity"/>
    <property type="evidence" value="ECO:0007669"/>
    <property type="project" value="UniProtKB-UniRule"/>
</dbReference>
<dbReference type="GO" id="GO:0009234">
    <property type="term" value="P:menaquinone biosynthetic process"/>
    <property type="evidence" value="ECO:0007669"/>
    <property type="project" value="UniProtKB-UniRule"/>
</dbReference>
<dbReference type="AlphaFoldDB" id="Q1JZN8"/>
<gene>
    <name evidence="5" type="primary">menG</name>
    <name evidence="6" type="ORF">Dace_2554</name>
</gene>
<dbReference type="UniPathway" id="UPA00079">
    <property type="reaction ID" value="UER00169"/>
</dbReference>
<dbReference type="NCBIfam" id="TIGR01934">
    <property type="entry name" value="MenG_MenH_UbiE"/>
    <property type="match status" value="1"/>
</dbReference>
<comment type="caution">
    <text evidence="6">The sequence shown here is derived from an EMBL/GenBank/DDBJ whole genome shotgun (WGS) entry which is preliminary data.</text>
</comment>
<keyword evidence="6" id="KW-0830">Ubiquinone</keyword>
<organism evidence="6 7">
    <name type="scientific">Desulfuromonas acetoxidans (strain DSM 684 / 11070)</name>
    <dbReference type="NCBI Taxonomy" id="281689"/>
    <lineage>
        <taxon>Bacteria</taxon>
        <taxon>Pseudomonadati</taxon>
        <taxon>Thermodesulfobacteriota</taxon>
        <taxon>Desulfuromonadia</taxon>
        <taxon>Desulfuromonadales</taxon>
        <taxon>Desulfuromonadaceae</taxon>
        <taxon>Desulfuromonas</taxon>
    </lineage>
</organism>
<comment type="catalytic activity">
    <reaction evidence="5">
        <text>a 2-demethylmenaquinol + S-adenosyl-L-methionine = a menaquinol + S-adenosyl-L-homocysteine + H(+)</text>
        <dbReference type="Rhea" id="RHEA:42640"/>
        <dbReference type="Rhea" id="RHEA-COMP:9539"/>
        <dbReference type="Rhea" id="RHEA-COMP:9563"/>
        <dbReference type="ChEBI" id="CHEBI:15378"/>
        <dbReference type="ChEBI" id="CHEBI:18151"/>
        <dbReference type="ChEBI" id="CHEBI:55437"/>
        <dbReference type="ChEBI" id="CHEBI:57856"/>
        <dbReference type="ChEBI" id="CHEBI:59789"/>
        <dbReference type="EC" id="2.1.1.163"/>
    </reaction>
</comment>
<dbReference type="PROSITE" id="PS01184">
    <property type="entry name" value="UBIE_2"/>
    <property type="match status" value="1"/>
</dbReference>
<dbReference type="PROSITE" id="PS51608">
    <property type="entry name" value="SAM_MT_UBIE"/>
    <property type="match status" value="1"/>
</dbReference>
<protein>
    <recommendedName>
        <fullName evidence="5">Demethylmenaquinone methyltransferase</fullName>
        <ecNumber evidence="5">2.1.1.163</ecNumber>
    </recommendedName>
</protein>
<keyword evidence="7" id="KW-1185">Reference proteome</keyword>
<evidence type="ECO:0000313" key="7">
    <source>
        <dbReference type="Proteomes" id="UP000005695"/>
    </source>
</evidence>
<name>Q1JZN8_DESA6</name>
<dbReference type="OrthoDB" id="9808140at2"/>
<dbReference type="GO" id="GO:0032259">
    <property type="term" value="P:methylation"/>
    <property type="evidence" value="ECO:0007669"/>
    <property type="project" value="UniProtKB-KW"/>
</dbReference>
<sequence>MFNLSEKGRGIRAMFDDIAPRYDLLNRLLSMGIDRRWRRFAVGKLRVPPAGMVLDMATGTGDVALEIASRTPDSVTIIGEDFTQGMLVKGREKIAVSPYRDRIKLVNAPCEAIPHPDGLFDGVTIAFGIRNVVDRQAGLAEMCRVLKPGGRAVILEFSTPKNPLFRTLYMTYFHKILPFIGGLLSKRTAYKYLPDSVAEFPDQQTFKTMMEQAGFTDVKHHDLTFGISTVYVGVCPEPV</sequence>
<comment type="caution">
    <text evidence="5">Lacks conserved residue(s) required for the propagation of feature annotation.</text>
</comment>
<dbReference type="PANTHER" id="PTHR43591:SF24">
    <property type="entry name" value="2-METHOXY-6-POLYPRENYL-1,4-BENZOQUINOL METHYLASE, MITOCHONDRIAL"/>
    <property type="match status" value="1"/>
</dbReference>
<dbReference type="CDD" id="cd02440">
    <property type="entry name" value="AdoMet_MTases"/>
    <property type="match status" value="1"/>
</dbReference>
<keyword evidence="4 5" id="KW-0949">S-adenosyl-L-methionine</keyword>
<evidence type="ECO:0000256" key="5">
    <source>
        <dbReference type="HAMAP-Rule" id="MF_01813"/>
    </source>
</evidence>
<reference evidence="6" key="2">
    <citation type="submission" date="2006-05" db="EMBL/GenBank/DDBJ databases">
        <title>Sequencing of the draft genome and assembly of Desulfuromonas acetoxidans DSM 684.</title>
        <authorList>
            <consortium name="US DOE Joint Genome Institute (JGI-PGF)"/>
            <person name="Copeland A."/>
            <person name="Lucas S."/>
            <person name="Lapidus A."/>
            <person name="Barry K."/>
            <person name="Detter J.C."/>
            <person name="Glavina del Rio T."/>
            <person name="Hammon N."/>
            <person name="Israni S."/>
            <person name="Dalin E."/>
            <person name="Tice H."/>
            <person name="Bruce D."/>
            <person name="Pitluck S."/>
            <person name="Richardson P."/>
        </authorList>
    </citation>
    <scope>NUCLEOTIDE SEQUENCE [LARGE SCALE GENOMIC DNA]</scope>
    <source>
        <strain evidence="6">DSM 684</strain>
    </source>
</reference>
<evidence type="ECO:0000256" key="4">
    <source>
        <dbReference type="ARBA" id="ARBA00022691"/>
    </source>
</evidence>
<evidence type="ECO:0000313" key="6">
    <source>
        <dbReference type="EMBL" id="EAT15854.1"/>
    </source>
</evidence>
<dbReference type="GO" id="GO:0008425">
    <property type="term" value="F:2-methoxy-6-polyprenyl-1,4-benzoquinol methyltransferase activity"/>
    <property type="evidence" value="ECO:0007669"/>
    <property type="project" value="TreeGrafter"/>
</dbReference>
<dbReference type="Gene3D" id="3.40.50.150">
    <property type="entry name" value="Vaccinia Virus protein VP39"/>
    <property type="match status" value="1"/>
</dbReference>
<evidence type="ECO:0000256" key="2">
    <source>
        <dbReference type="ARBA" id="ARBA00022603"/>
    </source>
</evidence>
<proteinExistence type="inferred from homology"/>
<comment type="similarity">
    <text evidence="5">Belongs to the class I-like SAM-binding methyltransferase superfamily. MenG/UbiE family.</text>
</comment>
<dbReference type="RefSeq" id="WP_006000374.1">
    <property type="nucleotide sequence ID" value="NZ_AAEW02000008.1"/>
</dbReference>
<dbReference type="UniPathway" id="UPA00232"/>
<evidence type="ECO:0000256" key="1">
    <source>
        <dbReference type="ARBA" id="ARBA00022428"/>
    </source>
</evidence>
<keyword evidence="3 5" id="KW-0808">Transferase</keyword>
<reference evidence="6" key="1">
    <citation type="submission" date="2006-05" db="EMBL/GenBank/DDBJ databases">
        <title>Annotation of the draft genome assembly of Desulfuromonas acetoxidans DSM 684.</title>
        <authorList>
            <consortium name="US DOE Joint Genome Institute (JGI-ORNL)"/>
            <person name="Larimer F."/>
            <person name="Land M."/>
            <person name="Hauser L."/>
        </authorList>
    </citation>
    <scope>NUCLEOTIDE SEQUENCE [LARGE SCALE GENOMIC DNA]</scope>
    <source>
        <strain evidence="6">DSM 684</strain>
    </source>
</reference>
<dbReference type="NCBIfam" id="NF001244">
    <property type="entry name" value="PRK00216.1-5"/>
    <property type="match status" value="1"/>
</dbReference>
<feature type="binding site" evidence="5">
    <location>
        <position position="60"/>
    </location>
    <ligand>
        <name>S-adenosyl-L-methionine</name>
        <dbReference type="ChEBI" id="CHEBI:59789"/>
    </ligand>
</feature>
<dbReference type="HAMAP" id="MF_01813">
    <property type="entry name" value="MenG_UbiE_methyltr"/>
    <property type="match status" value="1"/>
</dbReference>
<dbReference type="PROSITE" id="PS01183">
    <property type="entry name" value="UBIE_1"/>
    <property type="match status" value="1"/>
</dbReference>
<dbReference type="InterPro" id="IPR004033">
    <property type="entry name" value="UbiE/COQ5_MeTrFase"/>
</dbReference>
<keyword evidence="1 5" id="KW-0474">Menaquinone biosynthesis</keyword>
<evidence type="ECO:0000256" key="3">
    <source>
        <dbReference type="ARBA" id="ARBA00022679"/>
    </source>
</evidence>
<dbReference type="SUPFAM" id="SSF53335">
    <property type="entry name" value="S-adenosyl-L-methionine-dependent methyltransferases"/>
    <property type="match status" value="1"/>
</dbReference>
<dbReference type="EMBL" id="AAEW02000008">
    <property type="protein sequence ID" value="EAT15854.1"/>
    <property type="molecule type" value="Genomic_DNA"/>
</dbReference>
<dbReference type="Proteomes" id="UP000005695">
    <property type="component" value="Unassembled WGS sequence"/>
</dbReference>
<keyword evidence="2 5" id="KW-0489">Methyltransferase</keyword>
<feature type="binding site" evidence="5">
    <location>
        <position position="81"/>
    </location>
    <ligand>
        <name>S-adenosyl-L-methionine</name>
        <dbReference type="ChEBI" id="CHEBI:59789"/>
    </ligand>
</feature>
<dbReference type="InterPro" id="IPR029063">
    <property type="entry name" value="SAM-dependent_MTases_sf"/>
</dbReference>
<dbReference type="Pfam" id="PF01209">
    <property type="entry name" value="Ubie_methyltran"/>
    <property type="match status" value="1"/>
</dbReference>
<comment type="function">
    <text evidence="5">Methyltransferase required for the conversion of demethylmenaquinol (DMKH2) to menaquinol (MKH2).</text>
</comment>
<comment type="pathway">
    <text evidence="5">Quinol/quinone metabolism; menaquinone biosynthesis; menaquinol from 1,4-dihydroxy-2-naphthoate: step 2/2.</text>
</comment>
<dbReference type="PANTHER" id="PTHR43591">
    <property type="entry name" value="METHYLTRANSFERASE"/>
    <property type="match status" value="1"/>
</dbReference>